<feature type="non-terminal residue" evidence="7">
    <location>
        <position position="1"/>
    </location>
</feature>
<name>A0ABQ7YA43_BRANA</name>
<sequence length="181" mass="20974">SILKMSLKLVDYESLNGDVTKFQYTIRDSLLGLWISKHIFSGENQVNAGSVPIPVSGILGPTGNKLQRKLPEMKLKKKKKKNMKSKYEKTKKLDTPASPTTKLKQRKTQKRKKLFVAQPRSQEITVRAMLIFNPETRLCLSEANLREILQFYCEERLVLFRDEVYQQNIYKNERPSSAPKK</sequence>
<evidence type="ECO:0000256" key="5">
    <source>
        <dbReference type="ARBA" id="ARBA00022898"/>
    </source>
</evidence>
<keyword evidence="4" id="KW-0808">Transferase</keyword>
<gene>
    <name evidence="7" type="ORF">HID58_081780</name>
</gene>
<organism evidence="7 8">
    <name type="scientific">Brassica napus</name>
    <name type="common">Rape</name>
    <dbReference type="NCBI Taxonomy" id="3708"/>
    <lineage>
        <taxon>Eukaryota</taxon>
        <taxon>Viridiplantae</taxon>
        <taxon>Streptophyta</taxon>
        <taxon>Embryophyta</taxon>
        <taxon>Tracheophyta</taxon>
        <taxon>Spermatophyta</taxon>
        <taxon>Magnoliopsida</taxon>
        <taxon>eudicotyledons</taxon>
        <taxon>Gunneridae</taxon>
        <taxon>Pentapetalae</taxon>
        <taxon>rosids</taxon>
        <taxon>malvids</taxon>
        <taxon>Brassicales</taxon>
        <taxon>Brassicaceae</taxon>
        <taxon>Brassiceae</taxon>
        <taxon>Brassica</taxon>
    </lineage>
</organism>
<keyword evidence="5" id="KW-0663">Pyridoxal phosphate</keyword>
<evidence type="ECO:0000256" key="3">
    <source>
        <dbReference type="ARBA" id="ARBA00022576"/>
    </source>
</evidence>
<feature type="compositionally biased region" description="Basic and acidic residues" evidence="6">
    <location>
        <begin position="85"/>
        <end position="94"/>
    </location>
</feature>
<evidence type="ECO:0000256" key="1">
    <source>
        <dbReference type="ARBA" id="ARBA00001933"/>
    </source>
</evidence>
<evidence type="ECO:0000313" key="8">
    <source>
        <dbReference type="Proteomes" id="UP000824890"/>
    </source>
</evidence>
<dbReference type="InterPro" id="IPR045088">
    <property type="entry name" value="ALAT1/2-like"/>
</dbReference>
<dbReference type="EMBL" id="JAGKQM010000018">
    <property type="protein sequence ID" value="KAH0864569.1"/>
    <property type="molecule type" value="Genomic_DNA"/>
</dbReference>
<dbReference type="Proteomes" id="UP000824890">
    <property type="component" value="Unassembled WGS sequence"/>
</dbReference>
<comment type="caution">
    <text evidence="7">The sequence shown here is derived from an EMBL/GenBank/DDBJ whole genome shotgun (WGS) entry which is preliminary data.</text>
</comment>
<dbReference type="PANTHER" id="PTHR11751">
    <property type="entry name" value="ALANINE AMINOTRANSFERASE"/>
    <property type="match status" value="1"/>
</dbReference>
<feature type="region of interest" description="Disordered" evidence="6">
    <location>
        <begin position="77"/>
        <end position="112"/>
    </location>
</feature>
<comment type="subunit">
    <text evidence="2">Homodimer.</text>
</comment>
<reference evidence="7 8" key="1">
    <citation type="submission" date="2021-05" db="EMBL/GenBank/DDBJ databases">
        <title>Genome Assembly of Synthetic Allotetraploid Brassica napus Reveals Homoeologous Exchanges between Subgenomes.</title>
        <authorList>
            <person name="Davis J.T."/>
        </authorList>
    </citation>
    <scope>NUCLEOTIDE SEQUENCE [LARGE SCALE GENOMIC DNA]</scope>
    <source>
        <strain evidence="8">cv. Da-Ae</strain>
        <tissue evidence="7">Seedling</tissue>
    </source>
</reference>
<comment type="cofactor">
    <cofactor evidence="1">
        <name>pyridoxal 5'-phosphate</name>
        <dbReference type="ChEBI" id="CHEBI:597326"/>
    </cofactor>
</comment>
<dbReference type="PANTHER" id="PTHR11751:SF373">
    <property type="entry name" value="GLUTAMATE--GLYOXYLATE AMINOTRANSFERASE 2"/>
    <property type="match status" value="1"/>
</dbReference>
<protein>
    <submittedName>
        <fullName evidence="7">Uncharacterized protein</fullName>
    </submittedName>
</protein>
<evidence type="ECO:0000256" key="2">
    <source>
        <dbReference type="ARBA" id="ARBA00011738"/>
    </source>
</evidence>
<accession>A0ABQ7YA43</accession>
<proteinExistence type="predicted"/>
<keyword evidence="3" id="KW-0032">Aminotransferase</keyword>
<keyword evidence="8" id="KW-1185">Reference proteome</keyword>
<dbReference type="InterPro" id="IPR015421">
    <property type="entry name" value="PyrdxlP-dep_Trfase_major"/>
</dbReference>
<dbReference type="Gene3D" id="3.40.640.10">
    <property type="entry name" value="Type I PLP-dependent aspartate aminotransferase-like (Major domain)"/>
    <property type="match status" value="1"/>
</dbReference>
<evidence type="ECO:0000256" key="6">
    <source>
        <dbReference type="SAM" id="MobiDB-lite"/>
    </source>
</evidence>
<feature type="compositionally biased region" description="Basic residues" evidence="6">
    <location>
        <begin position="103"/>
        <end position="112"/>
    </location>
</feature>
<evidence type="ECO:0000313" key="7">
    <source>
        <dbReference type="EMBL" id="KAH0864569.1"/>
    </source>
</evidence>
<evidence type="ECO:0000256" key="4">
    <source>
        <dbReference type="ARBA" id="ARBA00022679"/>
    </source>
</evidence>